<feature type="domain" description="Acyl-CoA dehydrogenase/oxidase C-terminal" evidence="6">
    <location>
        <begin position="229"/>
        <end position="387"/>
    </location>
</feature>
<dbReference type="Proteomes" id="UP000542342">
    <property type="component" value="Unassembled WGS sequence"/>
</dbReference>
<evidence type="ECO:0000256" key="5">
    <source>
        <dbReference type="RuleBase" id="RU362125"/>
    </source>
</evidence>
<evidence type="ECO:0000256" key="4">
    <source>
        <dbReference type="ARBA" id="ARBA00022827"/>
    </source>
</evidence>
<dbReference type="AlphaFoldDB" id="A0A7V8VE38"/>
<keyword evidence="4 5" id="KW-0274">FAD</keyword>
<dbReference type="Gene3D" id="2.40.110.10">
    <property type="entry name" value="Butyryl-CoA Dehydrogenase, subunit A, domain 2"/>
    <property type="match status" value="1"/>
</dbReference>
<evidence type="ECO:0000256" key="2">
    <source>
        <dbReference type="ARBA" id="ARBA00009347"/>
    </source>
</evidence>
<dbReference type="InterPro" id="IPR046373">
    <property type="entry name" value="Acyl-CoA_Oxase/DH_mid-dom_sf"/>
</dbReference>
<comment type="cofactor">
    <cofactor evidence="1 5">
        <name>FAD</name>
        <dbReference type="ChEBI" id="CHEBI:57692"/>
    </cofactor>
</comment>
<dbReference type="PANTHER" id="PTHR43884:SF12">
    <property type="entry name" value="ISOVALERYL-COA DEHYDROGENASE, MITOCHONDRIAL-RELATED"/>
    <property type="match status" value="1"/>
</dbReference>
<dbReference type="Pfam" id="PF02770">
    <property type="entry name" value="Acyl-CoA_dh_M"/>
    <property type="match status" value="1"/>
</dbReference>
<dbReference type="InterPro" id="IPR036250">
    <property type="entry name" value="AcylCo_DH-like_C"/>
</dbReference>
<dbReference type="EMBL" id="JACEFB010000005">
    <property type="protein sequence ID" value="MBA2226307.1"/>
    <property type="molecule type" value="Genomic_DNA"/>
</dbReference>
<dbReference type="InterPro" id="IPR013786">
    <property type="entry name" value="AcylCoA_DH/ox_N"/>
</dbReference>
<evidence type="ECO:0000313" key="10">
    <source>
        <dbReference type="Proteomes" id="UP000542342"/>
    </source>
</evidence>
<dbReference type="Pfam" id="PF00441">
    <property type="entry name" value="Acyl-CoA_dh_1"/>
    <property type="match status" value="1"/>
</dbReference>
<dbReference type="InterPro" id="IPR037069">
    <property type="entry name" value="AcylCoA_DH/ox_N_sf"/>
</dbReference>
<dbReference type="Gene3D" id="1.10.540.10">
    <property type="entry name" value="Acyl-CoA dehydrogenase/oxidase, N-terminal domain"/>
    <property type="match status" value="1"/>
</dbReference>
<name>A0A7V8VE38_9BACT</name>
<proteinExistence type="inferred from homology"/>
<organism evidence="9 10">
    <name type="scientific">Thermogemmata fonticola</name>
    <dbReference type="NCBI Taxonomy" id="2755323"/>
    <lineage>
        <taxon>Bacteria</taxon>
        <taxon>Pseudomonadati</taxon>
        <taxon>Planctomycetota</taxon>
        <taxon>Planctomycetia</taxon>
        <taxon>Gemmatales</taxon>
        <taxon>Gemmataceae</taxon>
        <taxon>Thermogemmata</taxon>
    </lineage>
</organism>
<reference evidence="9 10" key="1">
    <citation type="submission" date="2020-07" db="EMBL/GenBank/DDBJ databases">
        <title>Thermogemmata thermophila gen. nov., sp. nov., a novel moderate thermophilic planctomycete from a Kamchatka hot spring.</title>
        <authorList>
            <person name="Elcheninov A.G."/>
            <person name="Podosokorskaya O.A."/>
            <person name="Kovaleva O.L."/>
            <person name="Novikov A."/>
            <person name="Bonch-Osmolovskaya E.A."/>
            <person name="Toshchakov S.V."/>
            <person name="Kublanov I.V."/>
        </authorList>
    </citation>
    <scope>NUCLEOTIDE SEQUENCE [LARGE SCALE GENOMIC DNA]</scope>
    <source>
        <strain evidence="9 10">2918</strain>
    </source>
</reference>
<evidence type="ECO:0000259" key="8">
    <source>
        <dbReference type="Pfam" id="PF02771"/>
    </source>
</evidence>
<dbReference type="PANTHER" id="PTHR43884">
    <property type="entry name" value="ACYL-COA DEHYDROGENASE"/>
    <property type="match status" value="1"/>
</dbReference>
<dbReference type="GO" id="GO:0050660">
    <property type="term" value="F:flavin adenine dinucleotide binding"/>
    <property type="evidence" value="ECO:0007669"/>
    <property type="project" value="InterPro"/>
</dbReference>
<dbReference type="InterPro" id="IPR006091">
    <property type="entry name" value="Acyl-CoA_Oxase/DH_mid-dom"/>
</dbReference>
<dbReference type="SUPFAM" id="SSF47203">
    <property type="entry name" value="Acyl-CoA dehydrogenase C-terminal domain-like"/>
    <property type="match status" value="1"/>
</dbReference>
<evidence type="ECO:0000259" key="7">
    <source>
        <dbReference type="Pfam" id="PF02770"/>
    </source>
</evidence>
<evidence type="ECO:0000313" key="9">
    <source>
        <dbReference type="EMBL" id="MBA2226307.1"/>
    </source>
</evidence>
<keyword evidence="3 5" id="KW-0285">Flavoprotein</keyword>
<protein>
    <submittedName>
        <fullName evidence="9">Acyl-CoA dehydrogenase family protein</fullName>
    </submittedName>
</protein>
<keyword evidence="10" id="KW-1185">Reference proteome</keyword>
<sequence>MERDAERLLEDVEAFCREIRPIEELAYAERRYNDQVIPLAQKHNLLGMIIDPAYGGRGADTVTYLKALSRIGREGTTVRTFFSGHLSIGAYPIQTWGSETLKRKYLPRAAKGECILAFGLTEPEAGSNPRQMTSTYRRQGEGYVLNGVKYLISNGGIADAIVVFAYPADLPESDPRRRISAFVIDTHVPGFEAESFTAQAKLGLPTSNTAMFSMHELYIPAENLLGNEGEGFRIAMGTLVSGRLSVAAGCLGVIEDCLAEASQYAKERVQHGKEIARHQLVQEHIAMIEMARVATAALVHQAALAKDRASAHPQDPALAREADLLAAQAKFFASHAAWDAADRAVQVFGGRGWSTLYRPARHLADVRVCRIYEGTDEILKLKIAAAVLGKEWEAFH</sequence>
<dbReference type="InterPro" id="IPR009075">
    <property type="entry name" value="AcylCo_DH/oxidase_C"/>
</dbReference>
<dbReference type="Pfam" id="PF02771">
    <property type="entry name" value="Acyl-CoA_dh_N"/>
    <property type="match status" value="1"/>
</dbReference>
<dbReference type="Gene3D" id="1.20.140.10">
    <property type="entry name" value="Butyryl-CoA Dehydrogenase, subunit A, domain 3"/>
    <property type="match status" value="1"/>
</dbReference>
<feature type="domain" description="Acyl-CoA dehydrogenase/oxidase N-terminal" evidence="8">
    <location>
        <begin position="4"/>
        <end position="113"/>
    </location>
</feature>
<keyword evidence="5" id="KW-0560">Oxidoreductase</keyword>
<feature type="domain" description="Acyl-CoA oxidase/dehydrogenase middle" evidence="7">
    <location>
        <begin position="117"/>
        <end position="212"/>
    </location>
</feature>
<dbReference type="RefSeq" id="WP_194537746.1">
    <property type="nucleotide sequence ID" value="NZ_JACEFB010000005.1"/>
</dbReference>
<dbReference type="GO" id="GO:0003995">
    <property type="term" value="F:acyl-CoA dehydrogenase activity"/>
    <property type="evidence" value="ECO:0007669"/>
    <property type="project" value="TreeGrafter"/>
</dbReference>
<evidence type="ECO:0000259" key="6">
    <source>
        <dbReference type="Pfam" id="PF00441"/>
    </source>
</evidence>
<dbReference type="SUPFAM" id="SSF56645">
    <property type="entry name" value="Acyl-CoA dehydrogenase NM domain-like"/>
    <property type="match status" value="1"/>
</dbReference>
<comment type="caution">
    <text evidence="9">The sequence shown here is derived from an EMBL/GenBank/DDBJ whole genome shotgun (WGS) entry which is preliminary data.</text>
</comment>
<comment type="similarity">
    <text evidence="2 5">Belongs to the acyl-CoA dehydrogenase family.</text>
</comment>
<dbReference type="InterPro" id="IPR009100">
    <property type="entry name" value="AcylCoA_DH/oxidase_NM_dom_sf"/>
</dbReference>
<evidence type="ECO:0000256" key="3">
    <source>
        <dbReference type="ARBA" id="ARBA00022630"/>
    </source>
</evidence>
<gene>
    <name evidence="9" type="ORF">H0921_09065</name>
</gene>
<accession>A0A7V8VE38</accession>
<evidence type="ECO:0000256" key="1">
    <source>
        <dbReference type="ARBA" id="ARBA00001974"/>
    </source>
</evidence>